<dbReference type="Pfam" id="PF00076">
    <property type="entry name" value="RRM_1"/>
    <property type="match status" value="1"/>
</dbReference>
<dbReference type="EMBL" id="JABTTQ020001097">
    <property type="protein sequence ID" value="KAK6135436.1"/>
    <property type="molecule type" value="Genomic_DNA"/>
</dbReference>
<feature type="region of interest" description="Disordered" evidence="8">
    <location>
        <begin position="98"/>
        <end position="146"/>
    </location>
</feature>
<evidence type="ECO:0000256" key="5">
    <source>
        <dbReference type="ARBA" id="ARBA00023187"/>
    </source>
</evidence>
<dbReference type="Proteomes" id="UP001318860">
    <property type="component" value="Unassembled WGS sequence"/>
</dbReference>
<dbReference type="PROSITE" id="PS50102">
    <property type="entry name" value="RRM"/>
    <property type="match status" value="1"/>
</dbReference>
<feature type="region of interest" description="Disordered" evidence="8">
    <location>
        <begin position="171"/>
        <end position="192"/>
    </location>
</feature>
<evidence type="ECO:0000256" key="6">
    <source>
        <dbReference type="ARBA" id="ARBA00023242"/>
    </source>
</evidence>
<keyword evidence="12" id="KW-1185">Reference proteome</keyword>
<feature type="transmembrane region" description="Helical" evidence="9">
    <location>
        <begin position="245"/>
        <end position="267"/>
    </location>
</feature>
<dbReference type="PANTHER" id="PTHR48028">
    <property type="entry name" value="GLYCINE-RICH RNA-BINDING PROTEIN RZ1A"/>
    <property type="match status" value="1"/>
</dbReference>
<organism evidence="11 12">
    <name type="scientific">Rehmannia glutinosa</name>
    <name type="common">Chinese foxglove</name>
    <dbReference type="NCBI Taxonomy" id="99300"/>
    <lineage>
        <taxon>Eukaryota</taxon>
        <taxon>Viridiplantae</taxon>
        <taxon>Streptophyta</taxon>
        <taxon>Embryophyta</taxon>
        <taxon>Tracheophyta</taxon>
        <taxon>Spermatophyta</taxon>
        <taxon>Magnoliopsida</taxon>
        <taxon>eudicotyledons</taxon>
        <taxon>Gunneridae</taxon>
        <taxon>Pentapetalae</taxon>
        <taxon>asterids</taxon>
        <taxon>lamiids</taxon>
        <taxon>Lamiales</taxon>
        <taxon>Orobanchaceae</taxon>
        <taxon>Rehmannieae</taxon>
        <taxon>Rehmannia</taxon>
    </lineage>
</organism>
<feature type="compositionally biased region" description="Basic and acidic residues" evidence="8">
    <location>
        <begin position="137"/>
        <end position="146"/>
    </location>
</feature>
<sequence length="334" mass="38624">MPNPAGTAETYSLLVLNVNFRTTVDDLFPLFEKYGKVVDIFIPRDRRTGESRGFAFVRYFYKDEAQKAVDRLDGRVVDGREIAVQFAKYGPHSERIHEGRIIEKFPRGRGRSKSRSPSRSRISASCGMPSLLTGDNGYRDDHYGDRDYRRRNRSRSLDRYERERYHERERDYQYRDRSYSGSPAYDRGRGRRQYDDERRRVICNTVRCNCKKGLQGIISFCGCVADLLNFTMLEKKEMKGQGGQMMIWLLRLFVISRGLIFILMLIVSTSDSSHMDVTNSLGNIVFDKWVLKVDLVAVMIVRLADVEFFSSPSNSVLSDVTYLKELSSVNPDTD</sequence>
<keyword evidence="9" id="KW-0472">Membrane</keyword>
<dbReference type="InterPro" id="IPR012677">
    <property type="entry name" value="Nucleotide-bd_a/b_plait_sf"/>
</dbReference>
<dbReference type="SMART" id="SM00361">
    <property type="entry name" value="RRM_1"/>
    <property type="match status" value="1"/>
</dbReference>
<dbReference type="SUPFAM" id="SSF54928">
    <property type="entry name" value="RNA-binding domain, RBD"/>
    <property type="match status" value="1"/>
</dbReference>
<dbReference type="InterPro" id="IPR000504">
    <property type="entry name" value="RRM_dom"/>
</dbReference>
<feature type="compositionally biased region" description="Basic residues" evidence="8">
    <location>
        <begin position="107"/>
        <end position="118"/>
    </location>
</feature>
<evidence type="ECO:0000256" key="1">
    <source>
        <dbReference type="ARBA" id="ARBA00004123"/>
    </source>
</evidence>
<evidence type="ECO:0000256" key="8">
    <source>
        <dbReference type="SAM" id="MobiDB-lite"/>
    </source>
</evidence>
<keyword evidence="2" id="KW-0597">Phosphoprotein</keyword>
<dbReference type="InterPro" id="IPR051106">
    <property type="entry name" value="RNA-bind/splicing_reg"/>
</dbReference>
<comment type="subcellular location">
    <subcellularLocation>
        <location evidence="1">Nucleus</location>
    </subcellularLocation>
</comment>
<evidence type="ECO:0000256" key="9">
    <source>
        <dbReference type="SAM" id="Phobius"/>
    </source>
</evidence>
<evidence type="ECO:0000313" key="11">
    <source>
        <dbReference type="EMBL" id="KAK6135436.1"/>
    </source>
</evidence>
<keyword evidence="9" id="KW-0812">Transmembrane</keyword>
<evidence type="ECO:0000256" key="3">
    <source>
        <dbReference type="ARBA" id="ARBA00022664"/>
    </source>
</evidence>
<evidence type="ECO:0000313" key="12">
    <source>
        <dbReference type="Proteomes" id="UP001318860"/>
    </source>
</evidence>
<keyword evidence="3" id="KW-0507">mRNA processing</keyword>
<protein>
    <recommendedName>
        <fullName evidence="10">RRM domain-containing protein</fullName>
    </recommendedName>
</protein>
<dbReference type="InterPro" id="IPR035979">
    <property type="entry name" value="RBD_domain_sf"/>
</dbReference>
<dbReference type="CDD" id="cd12311">
    <property type="entry name" value="RRM_SRSF2_SRSF8"/>
    <property type="match status" value="1"/>
</dbReference>
<feature type="domain" description="RRM" evidence="10">
    <location>
        <begin position="11"/>
        <end position="89"/>
    </location>
</feature>
<dbReference type="Gene3D" id="3.30.70.330">
    <property type="match status" value="1"/>
</dbReference>
<evidence type="ECO:0000256" key="7">
    <source>
        <dbReference type="PROSITE-ProRule" id="PRU00176"/>
    </source>
</evidence>
<dbReference type="SMART" id="SM00360">
    <property type="entry name" value="RRM"/>
    <property type="match status" value="1"/>
</dbReference>
<name>A0ABR0VM87_REHGL</name>
<dbReference type="InterPro" id="IPR003954">
    <property type="entry name" value="RRM_euk-type"/>
</dbReference>
<evidence type="ECO:0000256" key="4">
    <source>
        <dbReference type="ARBA" id="ARBA00022884"/>
    </source>
</evidence>
<accession>A0ABR0VM87</accession>
<keyword evidence="9" id="KW-1133">Transmembrane helix</keyword>
<evidence type="ECO:0000256" key="2">
    <source>
        <dbReference type="ARBA" id="ARBA00022553"/>
    </source>
</evidence>
<dbReference type="PANTHER" id="PTHR48028:SF4">
    <property type="entry name" value="SC35-LIKE SPLICING FACTOR"/>
    <property type="match status" value="1"/>
</dbReference>
<keyword evidence="5" id="KW-0508">mRNA splicing</keyword>
<comment type="caution">
    <text evidence="11">The sequence shown here is derived from an EMBL/GenBank/DDBJ whole genome shotgun (WGS) entry which is preliminary data.</text>
</comment>
<reference evidence="11 12" key="1">
    <citation type="journal article" date="2021" name="Comput. Struct. Biotechnol. J.">
        <title>De novo genome assembly of the potent medicinal plant Rehmannia glutinosa using nanopore technology.</title>
        <authorList>
            <person name="Ma L."/>
            <person name="Dong C."/>
            <person name="Song C."/>
            <person name="Wang X."/>
            <person name="Zheng X."/>
            <person name="Niu Y."/>
            <person name="Chen S."/>
            <person name="Feng W."/>
        </authorList>
    </citation>
    <scope>NUCLEOTIDE SEQUENCE [LARGE SCALE GENOMIC DNA]</scope>
    <source>
        <strain evidence="11">DH-2019</strain>
    </source>
</reference>
<evidence type="ECO:0000259" key="10">
    <source>
        <dbReference type="PROSITE" id="PS50102"/>
    </source>
</evidence>
<keyword evidence="4 7" id="KW-0694">RNA-binding</keyword>
<keyword evidence="6" id="KW-0539">Nucleus</keyword>
<gene>
    <name evidence="11" type="ORF">DH2020_030805</name>
</gene>
<proteinExistence type="predicted"/>